<gene>
    <name evidence="2" type="ORF">LCGC14_2940000</name>
</gene>
<protein>
    <recommendedName>
        <fullName evidence="1">NfeD1b N-terminal domain-containing protein</fullName>
    </recommendedName>
</protein>
<dbReference type="AlphaFoldDB" id="A0A0F9A9E3"/>
<comment type="caution">
    <text evidence="2">The sequence shown here is derived from an EMBL/GenBank/DDBJ whole genome shotgun (WGS) entry which is preliminary data.</text>
</comment>
<accession>A0A0F9A9E3</accession>
<dbReference type="InterPro" id="IPR029045">
    <property type="entry name" value="ClpP/crotonase-like_dom_sf"/>
</dbReference>
<sequence length="233" mass="25524">MTNAFPSRRRVVPCVLLAMACVTAISIAAEKTSQPAAPKGARVTKDGWFPPPELVAAKPDLPEKVEQAFVIPIHGAIMEPMYEAVRRKVIQCRGKGAELVIFDLKTPGGAVDAMENIIDLIRKDLIDVRTVAYVNNRATSAGAIIATACDDLAMARQSTIGAVTPVLFSPTGPVEMPDKIREKVESALRSEVRTLIETDPNRRTLLEGMITPAWELWLIRNDTTRELKIARAR</sequence>
<dbReference type="CDD" id="cd07021">
    <property type="entry name" value="Clp_protease_NfeD_like"/>
    <property type="match status" value="1"/>
</dbReference>
<organism evidence="2">
    <name type="scientific">marine sediment metagenome</name>
    <dbReference type="NCBI Taxonomy" id="412755"/>
    <lineage>
        <taxon>unclassified sequences</taxon>
        <taxon>metagenomes</taxon>
        <taxon>ecological metagenomes</taxon>
    </lineage>
</organism>
<dbReference type="SUPFAM" id="SSF52096">
    <property type="entry name" value="ClpP/crotonase"/>
    <property type="match status" value="1"/>
</dbReference>
<feature type="domain" description="NfeD1b N-terminal" evidence="1">
    <location>
        <begin position="69"/>
        <end position="165"/>
    </location>
</feature>
<dbReference type="Gene3D" id="3.90.226.10">
    <property type="entry name" value="2-enoyl-CoA Hydratase, Chain A, domain 1"/>
    <property type="match status" value="1"/>
</dbReference>
<dbReference type="InterPro" id="IPR052165">
    <property type="entry name" value="Membrane_assoc_protease"/>
</dbReference>
<name>A0A0F9A9E3_9ZZZZ</name>
<dbReference type="EMBL" id="LAZR01058945">
    <property type="protein sequence ID" value="KKK68841.1"/>
    <property type="molecule type" value="Genomic_DNA"/>
</dbReference>
<dbReference type="Pfam" id="PF25145">
    <property type="entry name" value="NfeD1b_N"/>
    <property type="match status" value="1"/>
</dbReference>
<evidence type="ECO:0000259" key="1">
    <source>
        <dbReference type="Pfam" id="PF25145"/>
    </source>
</evidence>
<reference evidence="2" key="1">
    <citation type="journal article" date="2015" name="Nature">
        <title>Complex archaea that bridge the gap between prokaryotes and eukaryotes.</title>
        <authorList>
            <person name="Spang A."/>
            <person name="Saw J.H."/>
            <person name="Jorgensen S.L."/>
            <person name="Zaremba-Niedzwiedzka K."/>
            <person name="Martijn J."/>
            <person name="Lind A.E."/>
            <person name="van Eijk R."/>
            <person name="Schleper C."/>
            <person name="Guy L."/>
            <person name="Ettema T.J."/>
        </authorList>
    </citation>
    <scope>NUCLEOTIDE SEQUENCE</scope>
</reference>
<proteinExistence type="predicted"/>
<dbReference type="PANTHER" id="PTHR33507">
    <property type="entry name" value="INNER MEMBRANE PROTEIN YBBJ"/>
    <property type="match status" value="1"/>
</dbReference>
<dbReference type="GO" id="GO:0005886">
    <property type="term" value="C:plasma membrane"/>
    <property type="evidence" value="ECO:0007669"/>
    <property type="project" value="TreeGrafter"/>
</dbReference>
<dbReference type="PANTHER" id="PTHR33507:SF3">
    <property type="entry name" value="INNER MEMBRANE PROTEIN YBBJ"/>
    <property type="match status" value="1"/>
</dbReference>
<evidence type="ECO:0000313" key="2">
    <source>
        <dbReference type="EMBL" id="KKK68841.1"/>
    </source>
</evidence>
<feature type="non-terminal residue" evidence="2">
    <location>
        <position position="233"/>
    </location>
</feature>
<dbReference type="InterPro" id="IPR056738">
    <property type="entry name" value="NfeD1b_N"/>
</dbReference>